<reference evidence="4" key="2">
    <citation type="journal article" date="2024" name="Virus Evol.">
        <title>Identification of diverse RNA viruses in Obscuromonas flagellates (Euglenozoa: Trypanosomatidae: Blastocrithidiinae).</title>
        <authorList>
            <person name="Grybchuk D."/>
            <person name="Galan A."/>
            <person name="Klocek D."/>
            <person name="Macedo D.H."/>
            <person name="Wolf Y.I."/>
            <person name="Votypka J."/>
            <person name="Butenko A."/>
            <person name="Lukes J."/>
            <person name="Neri U."/>
            <person name="Zahonova K."/>
            <person name="Kostygov A.Y."/>
            <person name="Koonin E.V."/>
            <person name="Yurchenko V."/>
        </authorList>
    </citation>
    <scope>NUCLEOTIDE SEQUENCE</scope>
    <source>
        <strain evidence="4">CC37A_qin</strain>
    </source>
</reference>
<name>A0AAU7BP37_9VIRU</name>
<protein>
    <submittedName>
        <fullName evidence="4">RNA-dependent RNA polymerase</fullName>
    </submittedName>
</protein>
<evidence type="ECO:0000256" key="3">
    <source>
        <dbReference type="ARBA" id="ARBA00022695"/>
    </source>
</evidence>
<dbReference type="InterPro" id="IPR043502">
    <property type="entry name" value="DNA/RNA_pol_sf"/>
</dbReference>
<reference evidence="4" key="1">
    <citation type="submission" date="2023-10" db="EMBL/GenBank/DDBJ databases">
        <authorList>
            <person name="Grybchuk D."/>
            <person name="Galan A."/>
            <person name="Klocek D."/>
            <person name="Macedo D.H."/>
            <person name="Wolf Y.I."/>
            <person name="Votypka J."/>
            <person name="Butenko A."/>
            <person name="Lukes J."/>
            <person name="Neri U."/>
            <person name="Zahonova K."/>
            <person name="Kostygov A.Y."/>
            <person name="Koonin E.V."/>
            <person name="Yurchenko V."/>
        </authorList>
    </citation>
    <scope>NUCLEOTIDE SEQUENCE</scope>
    <source>
        <strain evidence="4">CC37A_qin</strain>
    </source>
</reference>
<dbReference type="SUPFAM" id="SSF56672">
    <property type="entry name" value="DNA/RNA polymerases"/>
    <property type="match status" value="1"/>
</dbReference>
<sequence length="1937" mass="218453">MARVFMPPIYTEADRSFTHLYDRGFAEACIAASENDDYFIEEMREKPEGARAAYLGSHRREDWIVTMHHLLQQLHRTLQRRRSSYAFKLEDDALWHMFYACTTGYRGGGTDAPRHMASTLDLAAEVALHGFAISFNTPRHAESQLSHLNKATLQEALGPCWADRLELPDCLRTGLSIDEPSRKLAQMLRGEIDPDMNELRVTAGALLKLLPYVHVYYLGSYMLFFDMQTREVLLLSANHRKFIAEVVWTYNMWGILSHLHDKLKLSSGAMDIFNYVTFAIRNSYRDRNLRLNICRHMKTAYSARMALLGSSDVTLTPQDKDLKIVQSKMLHDEALSVLPAGCDLDYFAVLNQLDEHTAMNFGTAWNIFPPCHADAKLLNDALREKYNAPRTVNHAVWDDFISYSRSAISAHYIYENRTSIGDAVLHHDTLPPTTISQVPWAQACRSGNLTYSTHSDRYYIMPDIPWMKTIEQWYLDADDVTHVMADSASYTPIRCEITKELQYVMENGDLFSNEYTPSDVRRGFEAGNLPGDRILYAAAKCENTKTESKVRETMSADDVLRACLSECDVNFSRLTRYIHGVAMRAGTTALESMLMRVMNNSKPILLSLDVSGWSPNMIREKEMAFLDMLMTFFQIPPTQRLSSIFTNIIVVMSRNGYFEKWEALNGSVQGFFGTGDTIMHTLMAQYCLSRLKDQGVFPREVEMEKIALIDDIVMAFSEVQISHSDLIDAVAAIYSELGFKAEKSKTIASTTHCNFLNRIYSRTIEIPTYIKIAAKSDREWERPWVSFWDEMDSILGSMGGAVDRGMPAWMGYQLSMWRILARAHFADPRSLKHTTGLSAMGAWTPRCLGGWGIPDPAAWITKSYSDPLTTGITAISVLLRHALAMPDIPTKPMRIRVMSTRLAEMANVDLRPRSDWSKLLNPHSVDSGACPDPGLLTRASVKRAISAMKHKLSPLITRLTELETDETYRSVAMWPYLDTQADAGVAAEYIATLPHAVFEAFMIKLMASQFIHRMHKRHDRMAFRHKWRVANRALVSSWDLRFTSMSSQDLEKYAIEKFEQQPSSASEIATQIRSRQDAISSSRISLVNLTIPVPTDLFVHDQHTAKPLLSVFKRGEMIDAAFRKTMAAPRITMGEFENIRSTEAALRAYIRFARAVAAMHANGQDFRPPAAAWEMLWLGTMGKISWTTIPDVNASISRILVATNARQFSVGISSSSYAAIAVSAVGYLDFVTSLHVLVPHTAVIQFFRAIGAMEFENGGVTKPSFRWNYSGKINASLIRAVPKQDPKSLSDLPSYPGVFPRLEQMIMNTHLTAELRVTDGMDPNDAQAMQNMLMNPQRHLSDSASLANRLQLTASTVIDVKPGAHLVDPDVAHKQPAARDVPQRMQSKPQLSSNPWVTAFFNTMSQLPPSVKSLLRFRPLRDFAQAARAASRGIRRRGQNVHLYASSAIMVIACGGSTRQIAPLDEAISISLELTYGIEEMIRILEENEEQIARACELLSSRHDAPEPIHEQANTMRSTNSSRRWSAIATIYAKLRHAAIGSNIIGWVNEAMHTIAQRLDQIPREDESDRSYCMMYHGLLVEYKDVVVRRGGFDAAIAHLQLGISNVIAAYASRRVTIPPPVESLTDVLSSANIEDSHRKVNQWLRSYVRSFATIRDNPSRAQQLHTQAAEFRKSIGMRAARALHIPTNAYTLLTSREENVRVLSIQCGIKRKDSTRIATSENGSHRDPMTMLPSFKHQFMFNSDENQLELEMLAARCVQSQASISEPSSGNFVISDRVISAWMLAIWSHIQTLYDLHYGQAVYQAVVEHVQAAATVDSEATSRMRALVSAALPSHDEDQQPWECEGTHPLVAQIMHLVQHMDTSPDADDATLVETAQCIQELSRLIEQLRVDEHMIFRFVPNDKKWSEDELIEIYRILTGIELLPVEDVNRDVPQH</sequence>
<evidence type="ECO:0000313" key="4">
    <source>
        <dbReference type="EMBL" id="XBG55448.1"/>
    </source>
</evidence>
<proteinExistence type="predicted"/>
<keyword evidence="1 4" id="KW-0696">RNA-directed RNA polymerase</keyword>
<keyword evidence="2" id="KW-0808">Transferase</keyword>
<evidence type="ECO:0000256" key="1">
    <source>
        <dbReference type="ARBA" id="ARBA00022484"/>
    </source>
</evidence>
<dbReference type="GO" id="GO:0003968">
    <property type="term" value="F:RNA-directed RNA polymerase activity"/>
    <property type="evidence" value="ECO:0007669"/>
    <property type="project" value="UniProtKB-KW"/>
</dbReference>
<organism evidence="4">
    <name type="scientific">Obscuromonas Qin-like virus</name>
    <dbReference type="NCBI Taxonomy" id="3157911"/>
    <lineage>
        <taxon>Viruses</taxon>
        <taxon>Riboviria</taxon>
        <taxon>Orthornavirae</taxon>
        <taxon>Negarnaviricota</taxon>
        <taxon>Haploviricotina</taxon>
        <taxon>Chunqiuviricetes</taxon>
        <taxon>Muvirales</taxon>
        <taxon>Qinviridae</taxon>
    </lineage>
</organism>
<keyword evidence="3" id="KW-0548">Nucleotidyltransferase</keyword>
<evidence type="ECO:0000256" key="2">
    <source>
        <dbReference type="ARBA" id="ARBA00022679"/>
    </source>
</evidence>
<dbReference type="EMBL" id="OR723812">
    <property type="protein sequence ID" value="XBG55448.1"/>
    <property type="molecule type" value="Viral_cRNA"/>
</dbReference>
<accession>A0AAU7BP37</accession>